<dbReference type="InterPro" id="IPR039421">
    <property type="entry name" value="Type_1_exporter"/>
</dbReference>
<dbReference type="PROSITE" id="PS50929">
    <property type="entry name" value="ABC_TM1F"/>
    <property type="match status" value="1"/>
</dbReference>
<feature type="transmembrane region" description="Helical" evidence="7">
    <location>
        <begin position="234"/>
        <end position="259"/>
    </location>
</feature>
<dbReference type="STRING" id="883111.HMPREF9706_01236"/>
<name>K1LK72_9LACT</name>
<dbReference type="GO" id="GO:0015421">
    <property type="term" value="F:ABC-type oligopeptide transporter activity"/>
    <property type="evidence" value="ECO:0007669"/>
    <property type="project" value="TreeGrafter"/>
</dbReference>
<evidence type="ECO:0000313" key="11">
    <source>
        <dbReference type="Proteomes" id="UP000004465"/>
    </source>
</evidence>
<dbReference type="AlphaFoldDB" id="K1LK72"/>
<feature type="domain" description="ABC transporter" evidence="8">
    <location>
        <begin position="323"/>
        <end position="534"/>
    </location>
</feature>
<keyword evidence="11" id="KW-1185">Reference proteome</keyword>
<dbReference type="GO" id="GO:0005886">
    <property type="term" value="C:plasma membrane"/>
    <property type="evidence" value="ECO:0007669"/>
    <property type="project" value="UniProtKB-SubCell"/>
</dbReference>
<dbReference type="RefSeq" id="WP_006908543.1">
    <property type="nucleotide sequence ID" value="NZ_JH932292.1"/>
</dbReference>
<dbReference type="Gene3D" id="1.20.1560.10">
    <property type="entry name" value="ABC transporter type 1, transmembrane domain"/>
    <property type="match status" value="1"/>
</dbReference>
<dbReference type="InterPro" id="IPR027417">
    <property type="entry name" value="P-loop_NTPase"/>
</dbReference>
<dbReference type="PROSITE" id="PS50893">
    <property type="entry name" value="ABC_TRANSPORTER_2"/>
    <property type="match status" value="1"/>
</dbReference>
<dbReference type="Proteomes" id="UP000004465">
    <property type="component" value="Unassembled WGS sequence"/>
</dbReference>
<dbReference type="GO" id="GO:0005524">
    <property type="term" value="F:ATP binding"/>
    <property type="evidence" value="ECO:0007669"/>
    <property type="project" value="UniProtKB-KW"/>
</dbReference>
<evidence type="ECO:0000256" key="3">
    <source>
        <dbReference type="ARBA" id="ARBA00022741"/>
    </source>
</evidence>
<proteinExistence type="predicted"/>
<evidence type="ECO:0000313" key="10">
    <source>
        <dbReference type="EMBL" id="EKB55046.1"/>
    </source>
</evidence>
<keyword evidence="6 7" id="KW-0472">Membrane</keyword>
<comment type="subcellular location">
    <subcellularLocation>
        <location evidence="1">Cell membrane</location>
        <topology evidence="1">Multi-pass membrane protein</topology>
    </subcellularLocation>
</comment>
<dbReference type="InterPro" id="IPR011527">
    <property type="entry name" value="ABC1_TM_dom"/>
</dbReference>
<dbReference type="Gene3D" id="3.40.50.300">
    <property type="entry name" value="P-loop containing nucleotide triphosphate hydrolases"/>
    <property type="match status" value="1"/>
</dbReference>
<dbReference type="OrthoDB" id="2138997at2"/>
<feature type="transmembrane region" description="Helical" evidence="7">
    <location>
        <begin position="152"/>
        <end position="170"/>
    </location>
</feature>
<sequence length="534" mass="59891">MDIKYLFKHSPKYLWLLIFITMVISAFDGVVLSMVISAVTRFTVDSSIGSLIRFSLGAILIYSVIMLANLLNAVLRSQLTYHLNMHVKDCYIANKLKKANSHSDTDEIVSFMLNDFKLVESNYLDIVLDVISMTVMGVVSMGYLLYLSPMVALLFIIFSFLPMLPAKLFGTRIEQKSVDWSQANESFTASLKSIFAGRKTVRTYDAYDFATGQVHDKLENAENTNRHFANLQSLVNFIAGVLSWLSYIVPITVALYLVIQGRIEAGVVIAMFLASDRVIYPLRRVGMMLNQISTTKDARQKIYEVIKEVQASGDHEEMFEPDLVLEAVDFAYGEREIFKNLSYQFDYGKKYLISGASGTGKTTLLDLMQGVLEPNQGKIYLSQGSGQVCQGLTHLISRINQDPVLFQTTIRNNLCLGKPINDQVLTEVLEQVGLAKELGKDILDLRYDPKTMNLSGGQKQRLEIARAIVHHKPILLVDEATSALDAKNAAIVRQILAQLDSTVIEVAHHYKKDVSMEQSPIYLTLEGKQLVKNK</sequence>
<evidence type="ECO:0000259" key="8">
    <source>
        <dbReference type="PROSITE" id="PS50893"/>
    </source>
</evidence>
<evidence type="ECO:0008006" key="12">
    <source>
        <dbReference type="Google" id="ProtNLM"/>
    </source>
</evidence>
<dbReference type="PANTHER" id="PTHR43394:SF1">
    <property type="entry name" value="ATP-BINDING CASSETTE SUB-FAMILY B MEMBER 10, MITOCHONDRIAL"/>
    <property type="match status" value="1"/>
</dbReference>
<dbReference type="CDD" id="cd03228">
    <property type="entry name" value="ABCC_MRP_Like"/>
    <property type="match status" value="1"/>
</dbReference>
<dbReference type="SMART" id="SM00382">
    <property type="entry name" value="AAA"/>
    <property type="match status" value="1"/>
</dbReference>
<keyword evidence="5 7" id="KW-1133">Transmembrane helix</keyword>
<dbReference type="PANTHER" id="PTHR43394">
    <property type="entry name" value="ATP-DEPENDENT PERMEASE MDL1, MITOCHONDRIAL"/>
    <property type="match status" value="1"/>
</dbReference>
<feature type="domain" description="ABC transmembrane type-1" evidence="9">
    <location>
        <begin position="15"/>
        <end position="294"/>
    </location>
</feature>
<dbReference type="PROSITE" id="PS00211">
    <property type="entry name" value="ABC_TRANSPORTER_1"/>
    <property type="match status" value="1"/>
</dbReference>
<keyword evidence="4" id="KW-0067">ATP-binding</keyword>
<dbReference type="InterPro" id="IPR003439">
    <property type="entry name" value="ABC_transporter-like_ATP-bd"/>
</dbReference>
<evidence type="ECO:0000256" key="6">
    <source>
        <dbReference type="ARBA" id="ARBA00023136"/>
    </source>
</evidence>
<evidence type="ECO:0000256" key="2">
    <source>
        <dbReference type="ARBA" id="ARBA00022692"/>
    </source>
</evidence>
<keyword evidence="2 7" id="KW-0812">Transmembrane</keyword>
<dbReference type="InterPro" id="IPR036640">
    <property type="entry name" value="ABC1_TM_sf"/>
</dbReference>
<dbReference type="HOGENOM" id="CLU_000604_84_3_9"/>
<keyword evidence="3" id="KW-0547">Nucleotide-binding</keyword>
<evidence type="ECO:0000256" key="1">
    <source>
        <dbReference type="ARBA" id="ARBA00004651"/>
    </source>
</evidence>
<dbReference type="InterPro" id="IPR017871">
    <property type="entry name" value="ABC_transporter-like_CS"/>
</dbReference>
<evidence type="ECO:0000259" key="9">
    <source>
        <dbReference type="PROSITE" id="PS50929"/>
    </source>
</evidence>
<evidence type="ECO:0000256" key="7">
    <source>
        <dbReference type="SAM" id="Phobius"/>
    </source>
</evidence>
<dbReference type="SUPFAM" id="SSF52540">
    <property type="entry name" value="P-loop containing nucleoside triphosphate hydrolases"/>
    <property type="match status" value="1"/>
</dbReference>
<dbReference type="GO" id="GO:0016887">
    <property type="term" value="F:ATP hydrolysis activity"/>
    <property type="evidence" value="ECO:0007669"/>
    <property type="project" value="InterPro"/>
</dbReference>
<evidence type="ECO:0000256" key="4">
    <source>
        <dbReference type="ARBA" id="ARBA00022840"/>
    </source>
</evidence>
<dbReference type="EMBL" id="AGZD01000007">
    <property type="protein sequence ID" value="EKB55046.1"/>
    <property type="molecule type" value="Genomic_DNA"/>
</dbReference>
<reference evidence="10 11" key="1">
    <citation type="submission" date="2012-07" db="EMBL/GenBank/DDBJ databases">
        <title>The Genome Sequence of Facklamia hominis CCUG 36813.</title>
        <authorList>
            <consortium name="The Broad Institute Genome Sequencing Platform"/>
            <person name="Earl A."/>
            <person name="Ward D."/>
            <person name="Feldgarden M."/>
            <person name="Gevers D."/>
            <person name="Huys G."/>
            <person name="Walker B."/>
            <person name="Young S.K."/>
            <person name="Zeng Q."/>
            <person name="Gargeya S."/>
            <person name="Fitzgerald M."/>
            <person name="Haas B."/>
            <person name="Abouelleil A."/>
            <person name="Alvarado L."/>
            <person name="Arachchi H.M."/>
            <person name="Berlin A.M."/>
            <person name="Chapman S.B."/>
            <person name="Goldberg J."/>
            <person name="Griggs A."/>
            <person name="Gujja S."/>
            <person name="Hansen M."/>
            <person name="Howarth C."/>
            <person name="Imamovic A."/>
            <person name="Larimer J."/>
            <person name="McCowen C."/>
            <person name="Montmayeur A."/>
            <person name="Murphy C."/>
            <person name="Neiman D."/>
            <person name="Pearson M."/>
            <person name="Priest M."/>
            <person name="Roberts A."/>
            <person name="Saif S."/>
            <person name="Shea T."/>
            <person name="Sisk P."/>
            <person name="Sykes S."/>
            <person name="Wortman J."/>
            <person name="Nusbaum C."/>
            <person name="Birren B."/>
        </authorList>
    </citation>
    <scope>NUCLEOTIDE SEQUENCE [LARGE SCALE GENOMIC DNA]</scope>
    <source>
        <strain evidence="10 11">CCUG 36813</strain>
    </source>
</reference>
<dbReference type="SUPFAM" id="SSF90123">
    <property type="entry name" value="ABC transporter transmembrane region"/>
    <property type="match status" value="1"/>
</dbReference>
<feature type="transmembrane region" description="Helical" evidence="7">
    <location>
        <begin position="51"/>
        <end position="75"/>
    </location>
</feature>
<comment type="caution">
    <text evidence="10">The sequence shown here is derived from an EMBL/GenBank/DDBJ whole genome shotgun (WGS) entry which is preliminary data.</text>
</comment>
<evidence type="ECO:0000256" key="5">
    <source>
        <dbReference type="ARBA" id="ARBA00022989"/>
    </source>
</evidence>
<gene>
    <name evidence="10" type="ORF">HMPREF9706_01236</name>
</gene>
<accession>K1LK72</accession>
<feature type="transmembrane region" description="Helical" evidence="7">
    <location>
        <begin position="12"/>
        <end position="39"/>
    </location>
</feature>
<dbReference type="Pfam" id="PF00664">
    <property type="entry name" value="ABC_membrane"/>
    <property type="match status" value="1"/>
</dbReference>
<protein>
    <recommendedName>
        <fullName evidence="12">ABC transporter ATP-binding protein</fullName>
    </recommendedName>
</protein>
<dbReference type="Pfam" id="PF00005">
    <property type="entry name" value="ABC_tran"/>
    <property type="match status" value="1"/>
</dbReference>
<organism evidence="10 11">
    <name type="scientific">Facklamia hominis CCUG 36813</name>
    <dbReference type="NCBI Taxonomy" id="883111"/>
    <lineage>
        <taxon>Bacteria</taxon>
        <taxon>Bacillati</taxon>
        <taxon>Bacillota</taxon>
        <taxon>Bacilli</taxon>
        <taxon>Lactobacillales</taxon>
        <taxon>Aerococcaceae</taxon>
        <taxon>Facklamia</taxon>
    </lineage>
</organism>
<dbReference type="InterPro" id="IPR003593">
    <property type="entry name" value="AAA+_ATPase"/>
</dbReference>
<dbReference type="PATRIC" id="fig|883111.3.peg.1240"/>